<protein>
    <recommendedName>
        <fullName evidence="5">Transmembrane protein</fullName>
    </recommendedName>
</protein>
<keyword evidence="2" id="KW-1133">Transmembrane helix</keyword>
<organism evidence="3 4">
    <name type="scientific">Pholiota conissans</name>
    <dbReference type="NCBI Taxonomy" id="109636"/>
    <lineage>
        <taxon>Eukaryota</taxon>
        <taxon>Fungi</taxon>
        <taxon>Dikarya</taxon>
        <taxon>Basidiomycota</taxon>
        <taxon>Agaricomycotina</taxon>
        <taxon>Agaricomycetes</taxon>
        <taxon>Agaricomycetidae</taxon>
        <taxon>Agaricales</taxon>
        <taxon>Agaricineae</taxon>
        <taxon>Strophariaceae</taxon>
        <taxon>Pholiota</taxon>
    </lineage>
</organism>
<evidence type="ECO:0000313" key="3">
    <source>
        <dbReference type="EMBL" id="KAF9478820.1"/>
    </source>
</evidence>
<feature type="region of interest" description="Disordered" evidence="1">
    <location>
        <begin position="458"/>
        <end position="500"/>
    </location>
</feature>
<name>A0A9P5Z2X2_9AGAR</name>
<evidence type="ECO:0000256" key="1">
    <source>
        <dbReference type="SAM" id="MobiDB-lite"/>
    </source>
</evidence>
<dbReference type="Proteomes" id="UP000807469">
    <property type="component" value="Unassembled WGS sequence"/>
</dbReference>
<keyword evidence="2" id="KW-0472">Membrane</keyword>
<feature type="transmembrane region" description="Helical" evidence="2">
    <location>
        <begin position="335"/>
        <end position="358"/>
    </location>
</feature>
<dbReference type="AlphaFoldDB" id="A0A9P5Z2X2"/>
<dbReference type="OrthoDB" id="3258237at2759"/>
<gene>
    <name evidence="3" type="ORF">BDN70DRAFT_879533</name>
</gene>
<dbReference type="EMBL" id="MU155226">
    <property type="protein sequence ID" value="KAF9478820.1"/>
    <property type="molecule type" value="Genomic_DNA"/>
</dbReference>
<evidence type="ECO:0008006" key="5">
    <source>
        <dbReference type="Google" id="ProtNLM"/>
    </source>
</evidence>
<keyword evidence="4" id="KW-1185">Reference proteome</keyword>
<proteinExistence type="predicted"/>
<evidence type="ECO:0000313" key="4">
    <source>
        <dbReference type="Proteomes" id="UP000807469"/>
    </source>
</evidence>
<reference evidence="3" key="1">
    <citation type="submission" date="2020-11" db="EMBL/GenBank/DDBJ databases">
        <authorList>
            <consortium name="DOE Joint Genome Institute"/>
            <person name="Ahrendt S."/>
            <person name="Riley R."/>
            <person name="Andreopoulos W."/>
            <person name="Labutti K."/>
            <person name="Pangilinan J."/>
            <person name="Ruiz-Duenas F.J."/>
            <person name="Barrasa J.M."/>
            <person name="Sanchez-Garcia M."/>
            <person name="Camarero S."/>
            <person name="Miyauchi S."/>
            <person name="Serrano A."/>
            <person name="Linde D."/>
            <person name="Babiker R."/>
            <person name="Drula E."/>
            <person name="Ayuso-Fernandez I."/>
            <person name="Pacheco R."/>
            <person name="Padilla G."/>
            <person name="Ferreira P."/>
            <person name="Barriuso J."/>
            <person name="Kellner H."/>
            <person name="Castanera R."/>
            <person name="Alfaro M."/>
            <person name="Ramirez L."/>
            <person name="Pisabarro A.G."/>
            <person name="Kuo A."/>
            <person name="Tritt A."/>
            <person name="Lipzen A."/>
            <person name="He G."/>
            <person name="Yan M."/>
            <person name="Ng V."/>
            <person name="Cullen D."/>
            <person name="Martin F."/>
            <person name="Rosso M.-N."/>
            <person name="Henrissat B."/>
            <person name="Hibbett D."/>
            <person name="Martinez A.T."/>
            <person name="Grigoriev I.V."/>
        </authorList>
    </citation>
    <scope>NUCLEOTIDE SEQUENCE</scope>
    <source>
        <strain evidence="3">CIRM-BRFM 674</strain>
    </source>
</reference>
<comment type="caution">
    <text evidence="3">The sequence shown here is derived from an EMBL/GenBank/DDBJ whole genome shotgun (WGS) entry which is preliminary data.</text>
</comment>
<sequence>MASQFNITVEDSSPLITYFPAGSWIDTPTNDQLASSYSGSSYHTTNAQGATATIAFNGTGVWIFGGHRPNYGTYSIMVDGQTVVSGSSQANNASGNQLLGSASGLPYGFHTAILTNTGGAPIDIDWIDFETQVEGPETGTMSVQTIDNTDPSIVYSPAAAWGLNTNANFLNETLSFTQTPDASASLTFSGGAIAVYGTVSPDHANIVITIDGQQQTMQGGANGFSDQVHPKTLLYYQTGLSANTSHTFSLSGNSQAPGTGPFVDLDMINVFAVSLSNDGTAPSIVSPPNESIATPSTSPFSSASGTSIAAETPATAAPTFPLTATSSSRISTGTIVGATLGGFFLLLLVSGIIAYLFLRQRRNHSSKIEKSMISVSPILPMQRGPKTPILPMQTVTRDLEAGGMRTAFSFPIPSQKAADTRHSIAPSYYSSPTVYSRDSEESSSPLVPNVPMIIVPQPRSNIARKPAPPSSELAYYDTPARPSTRPPPMDFAQMENPRRY</sequence>
<keyword evidence="2" id="KW-0812">Transmembrane</keyword>
<evidence type="ECO:0000256" key="2">
    <source>
        <dbReference type="SAM" id="Phobius"/>
    </source>
</evidence>
<accession>A0A9P5Z2X2</accession>
<dbReference type="Gene3D" id="2.60.120.260">
    <property type="entry name" value="Galactose-binding domain-like"/>
    <property type="match status" value="2"/>
</dbReference>